<sequence length="82" mass="9439">MSSSATPFISIPPLLPFNPRFIVKIKHTLIHTRLSNMSSFRASFHVRFWTPKKAQSDPTSFADCSVLDFNLNPSFERWKLKA</sequence>
<reference evidence="1" key="1">
    <citation type="journal article" date="2023" name="bioRxiv">
        <title>Improved chromosome-level genome assembly for marigold (Tagetes erecta).</title>
        <authorList>
            <person name="Jiang F."/>
            <person name="Yuan L."/>
            <person name="Wang S."/>
            <person name="Wang H."/>
            <person name="Xu D."/>
            <person name="Wang A."/>
            <person name="Fan W."/>
        </authorList>
    </citation>
    <scope>NUCLEOTIDE SEQUENCE</scope>
    <source>
        <strain evidence="1">WSJ</strain>
        <tissue evidence="1">Leaf</tissue>
    </source>
</reference>
<keyword evidence="2" id="KW-1185">Reference proteome</keyword>
<protein>
    <submittedName>
        <fullName evidence="1">Uncharacterized protein</fullName>
    </submittedName>
</protein>
<organism evidence="1 2">
    <name type="scientific">Tagetes erecta</name>
    <name type="common">African marigold</name>
    <dbReference type="NCBI Taxonomy" id="13708"/>
    <lineage>
        <taxon>Eukaryota</taxon>
        <taxon>Viridiplantae</taxon>
        <taxon>Streptophyta</taxon>
        <taxon>Embryophyta</taxon>
        <taxon>Tracheophyta</taxon>
        <taxon>Spermatophyta</taxon>
        <taxon>Magnoliopsida</taxon>
        <taxon>eudicotyledons</taxon>
        <taxon>Gunneridae</taxon>
        <taxon>Pentapetalae</taxon>
        <taxon>asterids</taxon>
        <taxon>campanulids</taxon>
        <taxon>Asterales</taxon>
        <taxon>Asteraceae</taxon>
        <taxon>Asteroideae</taxon>
        <taxon>Heliantheae alliance</taxon>
        <taxon>Tageteae</taxon>
        <taxon>Tagetes</taxon>
    </lineage>
</organism>
<evidence type="ECO:0000313" key="1">
    <source>
        <dbReference type="EMBL" id="KAK1425522.1"/>
    </source>
</evidence>
<evidence type="ECO:0000313" key="2">
    <source>
        <dbReference type="Proteomes" id="UP001229421"/>
    </source>
</evidence>
<dbReference type="Proteomes" id="UP001229421">
    <property type="component" value="Unassembled WGS sequence"/>
</dbReference>
<dbReference type="AlphaFoldDB" id="A0AAD8NYD1"/>
<name>A0AAD8NYD1_TARER</name>
<proteinExistence type="predicted"/>
<gene>
    <name evidence="1" type="ORF">QVD17_20875</name>
</gene>
<dbReference type="EMBL" id="JAUHHV010000005">
    <property type="protein sequence ID" value="KAK1425522.1"/>
    <property type="molecule type" value="Genomic_DNA"/>
</dbReference>
<accession>A0AAD8NYD1</accession>
<comment type="caution">
    <text evidence="1">The sequence shown here is derived from an EMBL/GenBank/DDBJ whole genome shotgun (WGS) entry which is preliminary data.</text>
</comment>